<feature type="domain" description="Cadherin" evidence="5">
    <location>
        <begin position="11"/>
        <end position="98"/>
    </location>
</feature>
<sequence>NAVDISENQVGTIIGNLSALNLQAGETVNYADFSISGDHADWFEITSNGELKLKDDIALDYENTISLELSITGYTSEGNSLSTLAFFRVLDINEAPSFTLSNYWIEDQNSGAIVGLINVIDEDEFDSNSITISGYDADSFEISSSGELKLKDGVTPDFASKSDYILTITVTDAAGATHSETVTIAVNAAPTEIILSNNSVDESHYGLEIGNINVTDPNVLDTFSYTLSGTDQNYFEVTADGVLKLKDDVYADYEMKDSYSLTVTATDLGGLSIEKTLTITVNDLNYATPY</sequence>
<feature type="domain" description="Cadherin" evidence="5">
    <location>
        <begin position="187"/>
        <end position="289"/>
    </location>
</feature>
<dbReference type="InterPro" id="IPR015919">
    <property type="entry name" value="Cadherin-like_sf"/>
</dbReference>
<dbReference type="GO" id="GO:0005886">
    <property type="term" value="C:plasma membrane"/>
    <property type="evidence" value="ECO:0007669"/>
    <property type="project" value="TreeGrafter"/>
</dbReference>
<evidence type="ECO:0000259" key="5">
    <source>
        <dbReference type="PROSITE" id="PS50268"/>
    </source>
</evidence>
<dbReference type="AlphaFoldDB" id="A0A382US03"/>
<keyword evidence="3" id="KW-0472">Membrane</keyword>
<dbReference type="CDD" id="cd11304">
    <property type="entry name" value="Cadherin_repeat"/>
    <property type="match status" value="2"/>
</dbReference>
<dbReference type="PROSITE" id="PS50268">
    <property type="entry name" value="CADHERIN_2"/>
    <property type="match status" value="3"/>
</dbReference>
<name>A0A382US03_9ZZZZ</name>
<dbReference type="EMBL" id="UINC01146362">
    <property type="protein sequence ID" value="SVD37043.1"/>
    <property type="molecule type" value="Genomic_DNA"/>
</dbReference>
<dbReference type="GO" id="GO:0007156">
    <property type="term" value="P:homophilic cell adhesion via plasma membrane adhesion molecules"/>
    <property type="evidence" value="ECO:0007669"/>
    <property type="project" value="InterPro"/>
</dbReference>
<dbReference type="PANTHER" id="PTHR24028">
    <property type="entry name" value="CADHERIN-87A"/>
    <property type="match status" value="1"/>
</dbReference>
<evidence type="ECO:0000256" key="4">
    <source>
        <dbReference type="ARBA" id="ARBA00023180"/>
    </source>
</evidence>
<gene>
    <name evidence="6" type="ORF">METZ01_LOCUS389897</name>
</gene>
<dbReference type="InterPro" id="IPR050174">
    <property type="entry name" value="Protocadherin/Cadherin-CA"/>
</dbReference>
<feature type="non-terminal residue" evidence="6">
    <location>
        <position position="290"/>
    </location>
</feature>
<dbReference type="SUPFAM" id="SSF49313">
    <property type="entry name" value="Cadherin-like"/>
    <property type="match status" value="3"/>
</dbReference>
<proteinExistence type="predicted"/>
<comment type="subcellular location">
    <subcellularLocation>
        <location evidence="1">Membrane</location>
        <topology evidence="1">Single-pass membrane protein</topology>
    </subcellularLocation>
</comment>
<dbReference type="InterPro" id="IPR002126">
    <property type="entry name" value="Cadherin-like_dom"/>
</dbReference>
<feature type="domain" description="Cadherin" evidence="5">
    <location>
        <begin position="106"/>
        <end position="187"/>
    </location>
</feature>
<keyword evidence="3" id="KW-1133">Transmembrane helix</keyword>
<dbReference type="Pfam" id="PF00028">
    <property type="entry name" value="Cadherin"/>
    <property type="match status" value="1"/>
</dbReference>
<evidence type="ECO:0000256" key="2">
    <source>
        <dbReference type="ARBA" id="ARBA00022692"/>
    </source>
</evidence>
<evidence type="ECO:0000256" key="1">
    <source>
        <dbReference type="ARBA" id="ARBA00004167"/>
    </source>
</evidence>
<feature type="non-terminal residue" evidence="6">
    <location>
        <position position="1"/>
    </location>
</feature>
<protein>
    <recommendedName>
        <fullName evidence="5">Cadherin domain-containing protein</fullName>
    </recommendedName>
</protein>
<dbReference type="Gene3D" id="2.60.40.60">
    <property type="entry name" value="Cadherins"/>
    <property type="match status" value="3"/>
</dbReference>
<dbReference type="SMART" id="SM00112">
    <property type="entry name" value="CA"/>
    <property type="match status" value="3"/>
</dbReference>
<dbReference type="GO" id="GO:0005509">
    <property type="term" value="F:calcium ion binding"/>
    <property type="evidence" value="ECO:0007669"/>
    <property type="project" value="InterPro"/>
</dbReference>
<evidence type="ECO:0000313" key="6">
    <source>
        <dbReference type="EMBL" id="SVD37043.1"/>
    </source>
</evidence>
<accession>A0A382US03</accession>
<keyword evidence="4" id="KW-0325">Glycoprotein</keyword>
<keyword evidence="2" id="KW-0812">Transmembrane</keyword>
<reference evidence="6" key="1">
    <citation type="submission" date="2018-05" db="EMBL/GenBank/DDBJ databases">
        <authorList>
            <person name="Lanie J.A."/>
            <person name="Ng W.-L."/>
            <person name="Kazmierczak K.M."/>
            <person name="Andrzejewski T.M."/>
            <person name="Davidsen T.M."/>
            <person name="Wayne K.J."/>
            <person name="Tettelin H."/>
            <person name="Glass J.I."/>
            <person name="Rusch D."/>
            <person name="Podicherti R."/>
            <person name="Tsui H.-C.T."/>
            <person name="Winkler M.E."/>
        </authorList>
    </citation>
    <scope>NUCLEOTIDE SEQUENCE</scope>
</reference>
<organism evidence="6">
    <name type="scientific">marine metagenome</name>
    <dbReference type="NCBI Taxonomy" id="408172"/>
    <lineage>
        <taxon>unclassified sequences</taxon>
        <taxon>metagenomes</taxon>
        <taxon>ecological metagenomes</taxon>
    </lineage>
</organism>
<evidence type="ECO:0000256" key="3">
    <source>
        <dbReference type="ARBA" id="ARBA00022989"/>
    </source>
</evidence>
<dbReference type="PANTHER" id="PTHR24028:SF328">
    <property type="entry name" value="CADHERIN-3"/>
    <property type="match status" value="1"/>
</dbReference>